<dbReference type="CDD" id="cd19907">
    <property type="entry name" value="DSRM_AtDRB-like_rpt1"/>
    <property type="match status" value="1"/>
</dbReference>
<reference evidence="8 9" key="1">
    <citation type="journal article" date="2022" name="Nat. Genet.">
        <title>Improved pea reference genome and pan-genome highlight genomic features and evolutionary characteristics.</title>
        <authorList>
            <person name="Yang T."/>
            <person name="Liu R."/>
            <person name="Luo Y."/>
            <person name="Hu S."/>
            <person name="Wang D."/>
            <person name="Wang C."/>
            <person name="Pandey M.K."/>
            <person name="Ge S."/>
            <person name="Xu Q."/>
            <person name="Li N."/>
            <person name="Li G."/>
            <person name="Huang Y."/>
            <person name="Saxena R.K."/>
            <person name="Ji Y."/>
            <person name="Li M."/>
            <person name="Yan X."/>
            <person name="He Y."/>
            <person name="Liu Y."/>
            <person name="Wang X."/>
            <person name="Xiang C."/>
            <person name="Varshney R.K."/>
            <person name="Ding H."/>
            <person name="Gao S."/>
            <person name="Zong X."/>
        </authorList>
    </citation>
    <scope>NUCLEOTIDE SEQUENCE [LARGE SCALE GENOMIC DNA]</scope>
    <source>
        <strain evidence="8 9">cv. Zhongwan 6</strain>
    </source>
</reference>
<accession>A0A9D4WMW8</accession>
<evidence type="ECO:0000256" key="3">
    <source>
        <dbReference type="ARBA" id="ARBA00037597"/>
    </source>
</evidence>
<proteinExistence type="predicted"/>
<keyword evidence="9" id="KW-1185">Reference proteome</keyword>
<dbReference type="Pfam" id="PF00035">
    <property type="entry name" value="dsrm"/>
    <property type="match status" value="2"/>
</dbReference>
<evidence type="ECO:0000313" key="8">
    <source>
        <dbReference type="EMBL" id="KAI5404507.1"/>
    </source>
</evidence>
<sequence>MLFNSYLLSFLYASGVSNCYVFKSRLQEYAQKAGLPTPVYETIKDGPSHEPCFRSTVIVNDVRYDSLPGFFNRKAAEQSAAEVALMELAKSGEVNQSITQPVHETGLCKNLLQEYAQKMNYAMPTYQCKKDDTPPGRVPLFSCTVDIGGILYIGGTTKTKKEAEIKAARTALLAIQTNASQASENQFGHLTVIPSRKRAADSVADEASKAPKPKKARFKRKFPKRKQSRDKKPHVQTVNAGDGANVNHGIESLANAGDGANVNHGIESLTNAGDGANVNHGIESLTNANDESGIQEIKSEAMFPSEAVKNSENGVPSEAVKNSENGVPSEAVKNSENGVSTNHHEKETTIHHEKETTIHHEKAALAGDGSFALNKQEVFDNGKLTEFQSEEVKLGNVVTEVSFAPNGDLPANGDIPAKSNGMFAPTGDTAKSDGMFAPTRDIPAKSDGMFVPNGDDIPAKSDEMNKHFNGDMVSSN</sequence>
<feature type="compositionally biased region" description="Basic residues" evidence="5">
    <location>
        <begin position="211"/>
        <end position="234"/>
    </location>
</feature>
<dbReference type="InterPro" id="IPR044450">
    <property type="entry name" value="AtDRB-like_DSRM_1"/>
</dbReference>
<comment type="function">
    <text evidence="3">Binds double-stranded RNA.</text>
</comment>
<feature type="region of interest" description="Disordered" evidence="5">
    <location>
        <begin position="441"/>
        <end position="476"/>
    </location>
</feature>
<evidence type="ECO:0000256" key="1">
    <source>
        <dbReference type="ARBA" id="ARBA00022737"/>
    </source>
</evidence>
<feature type="compositionally biased region" description="Basic and acidic residues" evidence="5">
    <location>
        <begin position="457"/>
        <end position="469"/>
    </location>
</feature>
<dbReference type="FunFam" id="3.30.160.20:FF:000047">
    <property type="entry name" value="double-stranded RNA-binding protein 1"/>
    <property type="match status" value="1"/>
</dbReference>
<feature type="chain" id="PRO_5039176391" description="DRBM domain-containing protein" evidence="6">
    <location>
        <begin position="20"/>
        <end position="476"/>
    </location>
</feature>
<evidence type="ECO:0000256" key="5">
    <source>
        <dbReference type="SAM" id="MobiDB-lite"/>
    </source>
</evidence>
<dbReference type="GO" id="GO:0005634">
    <property type="term" value="C:nucleus"/>
    <property type="evidence" value="ECO:0007669"/>
    <property type="project" value="TreeGrafter"/>
</dbReference>
<dbReference type="SMART" id="SM00358">
    <property type="entry name" value="DSRM"/>
    <property type="match status" value="2"/>
</dbReference>
<dbReference type="AlphaFoldDB" id="A0A9D4WMW8"/>
<feature type="region of interest" description="Disordered" evidence="5">
    <location>
        <begin position="310"/>
        <end position="354"/>
    </location>
</feature>
<dbReference type="EMBL" id="JAMSHJ010000005">
    <property type="protein sequence ID" value="KAI5404507.1"/>
    <property type="molecule type" value="Genomic_DNA"/>
</dbReference>
<keyword evidence="1" id="KW-0677">Repeat</keyword>
<dbReference type="GO" id="GO:0004525">
    <property type="term" value="F:ribonuclease III activity"/>
    <property type="evidence" value="ECO:0007669"/>
    <property type="project" value="TreeGrafter"/>
</dbReference>
<evidence type="ECO:0000256" key="4">
    <source>
        <dbReference type="PROSITE-ProRule" id="PRU00266"/>
    </source>
</evidence>
<dbReference type="GO" id="GO:0003725">
    <property type="term" value="F:double-stranded RNA binding"/>
    <property type="evidence" value="ECO:0007669"/>
    <property type="project" value="InterPro"/>
</dbReference>
<dbReference type="Gene3D" id="3.30.160.20">
    <property type="match status" value="2"/>
</dbReference>
<evidence type="ECO:0000313" key="9">
    <source>
        <dbReference type="Proteomes" id="UP001058974"/>
    </source>
</evidence>
<feature type="domain" description="DRBM" evidence="7">
    <location>
        <begin position="21"/>
        <end position="90"/>
    </location>
</feature>
<organism evidence="8 9">
    <name type="scientific">Pisum sativum</name>
    <name type="common">Garden pea</name>
    <name type="synonym">Lathyrus oleraceus</name>
    <dbReference type="NCBI Taxonomy" id="3888"/>
    <lineage>
        <taxon>Eukaryota</taxon>
        <taxon>Viridiplantae</taxon>
        <taxon>Streptophyta</taxon>
        <taxon>Embryophyta</taxon>
        <taxon>Tracheophyta</taxon>
        <taxon>Spermatophyta</taxon>
        <taxon>Magnoliopsida</taxon>
        <taxon>eudicotyledons</taxon>
        <taxon>Gunneridae</taxon>
        <taxon>Pentapetalae</taxon>
        <taxon>rosids</taxon>
        <taxon>fabids</taxon>
        <taxon>Fabales</taxon>
        <taxon>Fabaceae</taxon>
        <taxon>Papilionoideae</taxon>
        <taxon>50 kb inversion clade</taxon>
        <taxon>NPAAA clade</taxon>
        <taxon>Hologalegina</taxon>
        <taxon>IRL clade</taxon>
        <taxon>Fabeae</taxon>
        <taxon>Lathyrus</taxon>
    </lineage>
</organism>
<comment type="caution">
    <text evidence="8">The sequence shown here is derived from an EMBL/GenBank/DDBJ whole genome shotgun (WGS) entry which is preliminary data.</text>
</comment>
<dbReference type="PANTHER" id="PTHR11207">
    <property type="entry name" value="RIBONUCLEASE III"/>
    <property type="match status" value="1"/>
</dbReference>
<feature type="domain" description="DRBM" evidence="7">
    <location>
        <begin position="107"/>
        <end position="177"/>
    </location>
</feature>
<feature type="compositionally biased region" description="Basic and acidic residues" evidence="5">
    <location>
        <begin position="342"/>
        <end position="354"/>
    </location>
</feature>
<dbReference type="Proteomes" id="UP001058974">
    <property type="component" value="Chromosome 5"/>
</dbReference>
<evidence type="ECO:0000256" key="2">
    <source>
        <dbReference type="ARBA" id="ARBA00022884"/>
    </source>
</evidence>
<feature type="region of interest" description="Disordered" evidence="5">
    <location>
        <begin position="201"/>
        <end position="246"/>
    </location>
</feature>
<feature type="signal peptide" evidence="6">
    <location>
        <begin position="1"/>
        <end position="19"/>
    </location>
</feature>
<keyword evidence="6" id="KW-0732">Signal</keyword>
<evidence type="ECO:0000256" key="6">
    <source>
        <dbReference type="SAM" id="SignalP"/>
    </source>
</evidence>
<keyword evidence="2 4" id="KW-0694">RNA-binding</keyword>
<dbReference type="GO" id="GO:0010468">
    <property type="term" value="P:regulation of gene expression"/>
    <property type="evidence" value="ECO:0007669"/>
    <property type="project" value="TreeGrafter"/>
</dbReference>
<feature type="compositionally biased region" description="Polar residues" evidence="5">
    <location>
        <begin position="310"/>
        <end position="341"/>
    </location>
</feature>
<dbReference type="InterPro" id="IPR014720">
    <property type="entry name" value="dsRBD_dom"/>
</dbReference>
<dbReference type="PROSITE" id="PS50137">
    <property type="entry name" value="DS_RBD"/>
    <property type="match status" value="2"/>
</dbReference>
<evidence type="ECO:0000259" key="7">
    <source>
        <dbReference type="PROSITE" id="PS50137"/>
    </source>
</evidence>
<name>A0A9D4WMW8_PEA</name>
<protein>
    <recommendedName>
        <fullName evidence="7">DRBM domain-containing protein</fullName>
    </recommendedName>
</protein>
<dbReference type="Gramene" id="Psat05G0160700-T1">
    <property type="protein sequence ID" value="KAI5404507.1"/>
    <property type="gene ID" value="KIW84_051607"/>
</dbReference>
<dbReference type="SUPFAM" id="SSF54768">
    <property type="entry name" value="dsRNA-binding domain-like"/>
    <property type="match status" value="2"/>
</dbReference>
<dbReference type="PANTHER" id="PTHR11207:SF1">
    <property type="entry name" value="DOUBLE-STRANDED RNA-BINDING PROTEIN 1"/>
    <property type="match status" value="1"/>
</dbReference>
<dbReference type="GO" id="GO:0006396">
    <property type="term" value="P:RNA processing"/>
    <property type="evidence" value="ECO:0007669"/>
    <property type="project" value="TreeGrafter"/>
</dbReference>
<gene>
    <name evidence="8" type="ORF">KIW84_051607</name>
</gene>